<feature type="transmembrane region" description="Helical" evidence="8">
    <location>
        <begin position="1368"/>
        <end position="1387"/>
    </location>
</feature>
<dbReference type="SMART" id="SM00602">
    <property type="entry name" value="VPS10"/>
    <property type="match status" value="2"/>
</dbReference>
<dbReference type="InterPro" id="IPR015943">
    <property type="entry name" value="WD40/YVTN_repeat-like_dom_sf"/>
</dbReference>
<evidence type="ECO:0000313" key="12">
    <source>
        <dbReference type="Proteomes" id="UP000182334"/>
    </source>
</evidence>
<evidence type="ECO:0000256" key="9">
    <source>
        <dbReference type="SAM" id="SignalP"/>
    </source>
</evidence>
<evidence type="ECO:0000256" key="7">
    <source>
        <dbReference type="SAM" id="MobiDB-lite"/>
    </source>
</evidence>
<keyword evidence="5 8" id="KW-0472">Membrane</keyword>
<dbReference type="OrthoDB" id="443634at2759"/>
<sequence length="1551" mass="172708">MKHLSKSVLSFSWALCAFLALFTHTAAFSPKVNVIPQSEYVQDILYFDDSPNVIALREQSVGASYDDGVTWTDIDIMAKKEVRSVKFDPFIKERAFAFTSGGDHFVTNDKGKTWSKFSVKDSKGNALLGVSMVTVVPNAADPNALIFNFRVCEDWYDNPLSCTNHHFYTVDGLKSGPKILSENVVSCTYVMASKEFTTSDKPSTVFCSRIKTNSFGHVLDSLLVKSSDYFATEQKVEHAILNSGKIIDLRVELSFLLAVVQSDRFNEKSQVSILVSKDGINFEYSDLEFEVSYGAILFLRSSPLSIFLSVGKGLRSGAITLATIYASDSTGLKYTKLIENVAIGSTSKVENVDGVWLTNVLLDHDKSDDDDMMDSFFGSRHYKRASKISVDDGRTWQDLAVLDDDSCKAADGCSLHVVDIRSFEKDGNYVSGPTPNILIASGTTGSHLGRFRKFRTYISRDGGLTWRSALNQGAVYSYGDQGNIIVALPFSGKKGTPSDKLFYSLNQGKSWSEFKLDTTVYPMQLITTLDGTGKKFVLSGSHPTKDYEYHSVLLTIDFSDAFDGVKCDPEKDFDKVFARVAEGDSGSLCIYGHTESFKRRKPDSKCFVSTLFEDMKVTEDPCDCSEKDFECSPYFKLSNKNECIPDPPKIAELCQRVKTKSVKIPNKQLVAGNLCKSDKAPFITTEEFQCKDQGETPEKSVQIVAKLNELEGSLAQYTYVKTENELADNIIVQTDQGIAYASNNGGISFVRVPISEKIVGFTVGPVHGVVILFTSGEEFYISDDGGNTFTTRKAPGPPALKVRPVSFDPEEPKNFLWFTGNCGEAGSSNCVSYQSDDFGETFKKLVDNAVTCDFVSTVFGLVSQELIYCTVQDGNKRKLIYSTNLFLENQQNVLFDNIVSYAVRNNFVVVATIDEDLQELRAKVTVDGSNFAAADFPSDFKVKAQTSYAILDSDAHSIFMHVTTVSESGHERGAILKSNSNGTSYVLSLSDVNRDSTGYVDYDKMESIEGVLIANTVNNPDSTQPKLLKTQISFNDGSQWSFLPPPLVDVDGKKYPCAGQSLSKCSLNLHGFTERPDYRDTYSSSSAVGFLIGVGNVGETLDSYEKASTYLSIDGGLTWKEVAKGVYQWEYGDQGTILVLVDAINETDKIIYSTDEGKSWQEFKFSDKKVRVLDLATIPTDTARKFVIFARNGESKDGFSAISIDFTHFFKRQCQLDLDNPDKDDYEYWTPKQPESSEGCLFGHEAKYLRRALGHDDCFIGSAPLEQGYKEVRNCSCTRNDYECDYNFYRDTDGTCKLVKGLSPADHKASMCALPDTFQYFEPTGYRKLPLSTCVGGKTFDAFDPRPCPGHEKEFAKHYGRDMGAGKILVVILLPLFVFFVATWFVYDRGIRRNGGFSKLGQIRLDDDDDFNPIEENSVDVVVNRVVRGGIIIVAGTIALLKTIRKFDRALMERLTSSIFGRRPGRRNYVRVPDDEDELFGNFDHDYEEELEDGADVDFEVRDEPEEFTDFVDEPADADARLFDIDEHSDDGQSAYRDHETEEDTEGEPLE</sequence>
<dbReference type="InterPro" id="IPR031777">
    <property type="entry name" value="Sortilin_C"/>
</dbReference>
<evidence type="ECO:0000256" key="6">
    <source>
        <dbReference type="ARBA" id="ARBA00023180"/>
    </source>
</evidence>
<keyword evidence="9" id="KW-0732">Signal</keyword>
<reference evidence="11 12" key="1">
    <citation type="submission" date="2016-10" db="EMBL/GenBank/DDBJ databases">
        <authorList>
            <person name="de Groot N.N."/>
        </authorList>
    </citation>
    <scope>NUCLEOTIDE SEQUENCE [LARGE SCALE GENOMIC DNA]</scope>
    <source>
        <strain evidence="11 12">CBS 141442</strain>
    </source>
</reference>
<keyword evidence="2 8" id="KW-0812">Transmembrane</keyword>
<dbReference type="GO" id="GO:0006623">
    <property type="term" value="P:protein targeting to vacuole"/>
    <property type="evidence" value="ECO:0007669"/>
    <property type="project" value="TreeGrafter"/>
</dbReference>
<evidence type="ECO:0000313" key="11">
    <source>
        <dbReference type="EMBL" id="SGZ46791.1"/>
    </source>
</evidence>
<keyword evidence="12" id="KW-1185">Reference proteome</keyword>
<keyword evidence="4 8" id="KW-1133">Transmembrane helix</keyword>
<dbReference type="InterPro" id="IPR050310">
    <property type="entry name" value="VPS10-sortilin"/>
</dbReference>
<evidence type="ECO:0000256" key="2">
    <source>
        <dbReference type="ARBA" id="ARBA00022692"/>
    </source>
</evidence>
<dbReference type="PANTHER" id="PTHR12106:SF27">
    <property type="entry name" value="SORTILIN-RELATED RECEPTOR"/>
    <property type="match status" value="1"/>
</dbReference>
<dbReference type="GO" id="GO:0006895">
    <property type="term" value="P:Golgi to endosome transport"/>
    <property type="evidence" value="ECO:0007669"/>
    <property type="project" value="TreeGrafter"/>
</dbReference>
<evidence type="ECO:0000256" key="5">
    <source>
        <dbReference type="ARBA" id="ARBA00023136"/>
    </source>
</evidence>
<dbReference type="EMBL" id="LT635756">
    <property type="protein sequence ID" value="SGZ46791.1"/>
    <property type="molecule type" value="Genomic_DNA"/>
</dbReference>
<evidence type="ECO:0000256" key="4">
    <source>
        <dbReference type="ARBA" id="ARBA00022989"/>
    </source>
</evidence>
<dbReference type="Gene3D" id="2.10.70.80">
    <property type="match status" value="2"/>
</dbReference>
<gene>
    <name evidence="11" type="ORF">SAMEA4029010_CIC11G00000003477</name>
</gene>
<feature type="chain" id="PRO_5012950382" evidence="9">
    <location>
        <begin position="28"/>
        <end position="1551"/>
    </location>
</feature>
<comment type="subcellular location">
    <subcellularLocation>
        <location evidence="1">Membrane</location>
    </subcellularLocation>
</comment>
<name>A0A1L0B960_9ASCO</name>
<dbReference type="Pfam" id="PF15901">
    <property type="entry name" value="Sortilin_C"/>
    <property type="match status" value="2"/>
</dbReference>
<dbReference type="FunFam" id="3.30.60.270:FF:000005">
    <property type="entry name" value="Sortilin"/>
    <property type="match status" value="1"/>
</dbReference>
<protein>
    <submittedName>
        <fullName evidence="11">CIC11C00000003477</fullName>
    </submittedName>
</protein>
<dbReference type="GO" id="GO:0005794">
    <property type="term" value="C:Golgi apparatus"/>
    <property type="evidence" value="ECO:0007669"/>
    <property type="project" value="TreeGrafter"/>
</dbReference>
<keyword evidence="6" id="KW-0325">Glycoprotein</keyword>
<keyword evidence="3" id="KW-0677">Repeat</keyword>
<dbReference type="Proteomes" id="UP000182334">
    <property type="component" value="Chromosome I"/>
</dbReference>
<feature type="domain" description="VPS10" evidence="10">
    <location>
        <begin position="50"/>
        <end position="687"/>
    </location>
</feature>
<feature type="compositionally biased region" description="Acidic residues" evidence="7">
    <location>
        <begin position="1541"/>
        <end position="1551"/>
    </location>
</feature>
<dbReference type="Gene3D" id="2.120.10.10">
    <property type="match status" value="1"/>
</dbReference>
<feature type="signal peptide" evidence="9">
    <location>
        <begin position="1"/>
        <end position="27"/>
    </location>
</feature>
<organism evidence="11 12">
    <name type="scientific">Sungouiella intermedia</name>
    <dbReference type="NCBI Taxonomy" id="45354"/>
    <lineage>
        <taxon>Eukaryota</taxon>
        <taxon>Fungi</taxon>
        <taxon>Dikarya</taxon>
        <taxon>Ascomycota</taxon>
        <taxon>Saccharomycotina</taxon>
        <taxon>Pichiomycetes</taxon>
        <taxon>Metschnikowiaceae</taxon>
        <taxon>Sungouiella</taxon>
    </lineage>
</organism>
<feature type="domain" description="VPS10" evidence="10">
    <location>
        <begin position="728"/>
        <end position="1353"/>
    </location>
</feature>
<proteinExistence type="predicted"/>
<dbReference type="Pfam" id="PF15902">
    <property type="entry name" value="Sortilin-Vps10"/>
    <property type="match status" value="2"/>
</dbReference>
<dbReference type="GO" id="GO:0005829">
    <property type="term" value="C:cytosol"/>
    <property type="evidence" value="ECO:0007669"/>
    <property type="project" value="GOC"/>
</dbReference>
<dbReference type="Gene3D" id="2.130.10.10">
    <property type="entry name" value="YVTN repeat-like/Quinoprotein amine dehydrogenase"/>
    <property type="match status" value="2"/>
</dbReference>
<feature type="region of interest" description="Disordered" evidence="7">
    <location>
        <begin position="1512"/>
        <end position="1551"/>
    </location>
</feature>
<evidence type="ECO:0000256" key="1">
    <source>
        <dbReference type="ARBA" id="ARBA00004370"/>
    </source>
</evidence>
<accession>A0A1L0B960</accession>
<evidence type="ECO:0000256" key="3">
    <source>
        <dbReference type="ARBA" id="ARBA00022737"/>
    </source>
</evidence>
<dbReference type="CDD" id="cd15482">
    <property type="entry name" value="Sialidase_non-viral"/>
    <property type="match status" value="2"/>
</dbReference>
<dbReference type="PANTHER" id="PTHR12106">
    <property type="entry name" value="SORTILIN RELATED"/>
    <property type="match status" value="1"/>
</dbReference>
<dbReference type="SUPFAM" id="SSF110296">
    <property type="entry name" value="Oligoxyloglucan reducing end-specific cellobiohydrolase"/>
    <property type="match status" value="2"/>
</dbReference>
<dbReference type="InterPro" id="IPR006581">
    <property type="entry name" value="VPS10"/>
</dbReference>
<dbReference type="GO" id="GO:0006896">
    <property type="term" value="P:Golgi to vacuole transport"/>
    <property type="evidence" value="ECO:0007669"/>
    <property type="project" value="TreeGrafter"/>
</dbReference>
<dbReference type="GO" id="GO:0016020">
    <property type="term" value="C:membrane"/>
    <property type="evidence" value="ECO:0007669"/>
    <property type="project" value="UniProtKB-SubCell"/>
</dbReference>
<dbReference type="STRING" id="45354.A0A1L0B960"/>
<evidence type="ECO:0000259" key="10">
    <source>
        <dbReference type="SMART" id="SM00602"/>
    </source>
</evidence>
<dbReference type="InterPro" id="IPR031778">
    <property type="entry name" value="Sortilin_N"/>
</dbReference>
<evidence type="ECO:0000256" key="8">
    <source>
        <dbReference type="SAM" id="Phobius"/>
    </source>
</evidence>
<dbReference type="Gene3D" id="3.30.60.270">
    <property type="match status" value="1"/>
</dbReference>